<proteinExistence type="predicted"/>
<evidence type="ECO:0008006" key="4">
    <source>
        <dbReference type="Google" id="ProtNLM"/>
    </source>
</evidence>
<keyword evidence="3" id="KW-1185">Reference proteome</keyword>
<evidence type="ECO:0000256" key="1">
    <source>
        <dbReference type="SAM" id="Phobius"/>
    </source>
</evidence>
<accession>A0ABT4YS68</accession>
<evidence type="ECO:0000313" key="3">
    <source>
        <dbReference type="Proteomes" id="UP001210678"/>
    </source>
</evidence>
<dbReference type="EMBL" id="JAQLOI010000001">
    <property type="protein sequence ID" value="MDB1124247.1"/>
    <property type="molecule type" value="Genomic_DNA"/>
</dbReference>
<protein>
    <recommendedName>
        <fullName evidence="4">Biopolymer transporter ExbD</fullName>
    </recommendedName>
</protein>
<keyword evidence="1" id="KW-1133">Transmembrane helix</keyword>
<reference evidence="2 3" key="1">
    <citation type="submission" date="2023-01" db="EMBL/GenBank/DDBJ databases">
        <title>Vibrio sp. KJ40-1 sp.nov, isolated from marine algae.</title>
        <authorList>
            <person name="Butt M."/>
            <person name="Kim J.M.J."/>
            <person name="Jeon C.O.C."/>
        </authorList>
    </citation>
    <scope>NUCLEOTIDE SEQUENCE [LARGE SCALE GENOMIC DNA]</scope>
    <source>
        <strain evidence="2 3">KJ40-1</strain>
    </source>
</reference>
<keyword evidence="1" id="KW-0812">Transmembrane</keyword>
<sequence>MDDDTLAPFVDALSSALIVMVLVSIFFMLQTATSLNSAAKQQSLNDIQDHTRSPIVYRDVMRSNLDEHQFEYLINFKLETEFLEKIRAQMVNAEHVKITVYSRDSAKKNTVNLMRFLAYLKLPSKLKVETSMQSTTDVLSKISWEMN</sequence>
<feature type="transmembrane region" description="Helical" evidence="1">
    <location>
        <begin position="6"/>
        <end position="29"/>
    </location>
</feature>
<name>A0ABT4YS68_9VIBR</name>
<dbReference type="RefSeq" id="WP_272136381.1">
    <property type="nucleotide sequence ID" value="NZ_JAQLOI010000001.1"/>
</dbReference>
<gene>
    <name evidence="2" type="ORF">PGX00_11520</name>
</gene>
<dbReference type="Proteomes" id="UP001210678">
    <property type="component" value="Unassembled WGS sequence"/>
</dbReference>
<evidence type="ECO:0000313" key="2">
    <source>
        <dbReference type="EMBL" id="MDB1124247.1"/>
    </source>
</evidence>
<organism evidence="2 3">
    <name type="scientific">Vibrio algarum</name>
    <dbReference type="NCBI Taxonomy" id="3020714"/>
    <lineage>
        <taxon>Bacteria</taxon>
        <taxon>Pseudomonadati</taxon>
        <taxon>Pseudomonadota</taxon>
        <taxon>Gammaproteobacteria</taxon>
        <taxon>Vibrionales</taxon>
        <taxon>Vibrionaceae</taxon>
        <taxon>Vibrio</taxon>
    </lineage>
</organism>
<keyword evidence="1" id="KW-0472">Membrane</keyword>
<comment type="caution">
    <text evidence="2">The sequence shown here is derived from an EMBL/GenBank/DDBJ whole genome shotgun (WGS) entry which is preliminary data.</text>
</comment>